<dbReference type="InterPro" id="IPR043129">
    <property type="entry name" value="ATPase_NBD"/>
</dbReference>
<evidence type="ECO:0000313" key="4">
    <source>
        <dbReference type="EMBL" id="KAA2235477.1"/>
    </source>
</evidence>
<dbReference type="Pfam" id="PF05378">
    <property type="entry name" value="Hydant_A_N"/>
    <property type="match status" value="1"/>
</dbReference>
<dbReference type="GO" id="GO:0006749">
    <property type="term" value="P:glutathione metabolic process"/>
    <property type="evidence" value="ECO:0007669"/>
    <property type="project" value="TreeGrafter"/>
</dbReference>
<organism evidence="4 5">
    <name type="scientific">Salinarimonas soli</name>
    <dbReference type="NCBI Taxonomy" id="1638099"/>
    <lineage>
        <taxon>Bacteria</taxon>
        <taxon>Pseudomonadati</taxon>
        <taxon>Pseudomonadota</taxon>
        <taxon>Alphaproteobacteria</taxon>
        <taxon>Hyphomicrobiales</taxon>
        <taxon>Salinarimonadaceae</taxon>
        <taxon>Salinarimonas</taxon>
    </lineage>
</organism>
<dbReference type="InterPro" id="IPR008040">
    <property type="entry name" value="Hydant_A_N"/>
</dbReference>
<proteinExistence type="predicted"/>
<protein>
    <submittedName>
        <fullName evidence="4">Hydantoinase/oxoprolinase family protein</fullName>
    </submittedName>
</protein>
<dbReference type="AlphaFoldDB" id="A0A5B2VBC7"/>
<dbReference type="Pfam" id="PF19278">
    <property type="entry name" value="Hydant_A_C"/>
    <property type="match status" value="1"/>
</dbReference>
<dbReference type="Proteomes" id="UP000323142">
    <property type="component" value="Unassembled WGS sequence"/>
</dbReference>
<reference evidence="4 5" key="2">
    <citation type="submission" date="2019-09" db="EMBL/GenBank/DDBJ databases">
        <authorList>
            <person name="Jin C."/>
        </authorList>
    </citation>
    <scope>NUCLEOTIDE SEQUENCE [LARGE SCALE GENOMIC DNA]</scope>
    <source>
        <strain evidence="4 5">BN140002</strain>
    </source>
</reference>
<reference evidence="4 5" key="1">
    <citation type="submission" date="2019-09" db="EMBL/GenBank/DDBJ databases">
        <title>Salinarimonas rosea gen. nov., sp. nov., a new member of the a-2 subgroup of the Proteobacteria.</title>
        <authorList>
            <person name="Liu J."/>
        </authorList>
    </citation>
    <scope>NUCLEOTIDE SEQUENCE [LARGE SCALE GENOMIC DNA]</scope>
    <source>
        <strain evidence="4 5">BN140002</strain>
    </source>
</reference>
<feature type="domain" description="Acetophenone carboxylase-like C-terminal" evidence="3">
    <location>
        <begin position="529"/>
        <end position="678"/>
    </location>
</feature>
<dbReference type="PANTHER" id="PTHR11365:SF23">
    <property type="entry name" value="HYPOTHETICAL 5-OXOPROLINASE (EUROFUNG)-RELATED"/>
    <property type="match status" value="1"/>
</dbReference>
<dbReference type="EMBL" id="VUOA01000035">
    <property type="protein sequence ID" value="KAA2235477.1"/>
    <property type="molecule type" value="Genomic_DNA"/>
</dbReference>
<dbReference type="GO" id="GO:0017168">
    <property type="term" value="F:5-oxoprolinase (ATP-hydrolyzing) activity"/>
    <property type="evidence" value="ECO:0007669"/>
    <property type="project" value="TreeGrafter"/>
</dbReference>
<dbReference type="SUPFAM" id="SSF53067">
    <property type="entry name" value="Actin-like ATPase domain"/>
    <property type="match status" value="1"/>
</dbReference>
<dbReference type="PANTHER" id="PTHR11365">
    <property type="entry name" value="5-OXOPROLINASE RELATED"/>
    <property type="match status" value="1"/>
</dbReference>
<dbReference type="GO" id="GO:0005829">
    <property type="term" value="C:cytosol"/>
    <property type="evidence" value="ECO:0007669"/>
    <property type="project" value="TreeGrafter"/>
</dbReference>
<sequence length="686" mass="72259">MFVDERSESTVRRVAGIDVGGTFTDLLLTETGPEGVAVRFAKVPTTIANQAHGVVAAIEAAGIAPADLDLVIHGTTATTNAVLERKVARVGLITTEGFRDVLELGRRTRPNAYGLFGTFDPLIPRELRREVPERMTAAGTVRTSLDEGAVEAAVRALVEDGCEALVIHFLHSYANPAHEIRAGEIARALWPNDYVTLGHALLSEFREYERGTTAAVNAAVQPILDRYVRRLQADLSARGFARDLLVMNGNGGTVPAGHVAQEAAKTVMSGPASGVMAAAATLAQSGLTNAITYDMGGTSTDVALIAGGIPEVSAELTLAYGLPIHLPMVDVRTVGAGGGSIAGVDRAGMLRVGPESAGSEPGPIGYGRGGTRPTITDANLMLGRLDPARLNAVTAGVGLDTIREAFTRDIAGPLGLTVEEAAAAVIRLGNVHMSGAIRMVSLSRGYDPRDFVLFAFGGAGPLHAVALARELGIPEVLVPARPGLTNALGCLVADLRQDRVNTVNRSLDGLDMESVHALLGAQAESALAVVSEERAEIEEVAVIQGADMQFRGQTHLIRVALPHARVSREELQALFEAAYFKRFQVRLPEIRAVLVNLVTSVIGRRKPFPLAALLEPGPDLDAARLGTRQVYADGIWHDAAIFSREALPIGARIEGPAVVQQLDATTLIEPGAVATVDAIGNLRVRV</sequence>
<evidence type="ECO:0000259" key="3">
    <source>
        <dbReference type="Pfam" id="PF19278"/>
    </source>
</evidence>
<evidence type="ECO:0000259" key="2">
    <source>
        <dbReference type="Pfam" id="PF05378"/>
    </source>
</evidence>
<dbReference type="InterPro" id="IPR049517">
    <property type="entry name" value="ACX-like_C"/>
</dbReference>
<feature type="domain" description="Hydantoinase/oxoprolinase N-terminal" evidence="2">
    <location>
        <begin position="16"/>
        <end position="188"/>
    </location>
</feature>
<accession>A0A5B2VBC7</accession>
<evidence type="ECO:0000313" key="5">
    <source>
        <dbReference type="Proteomes" id="UP000323142"/>
    </source>
</evidence>
<keyword evidence="5" id="KW-1185">Reference proteome</keyword>
<name>A0A5B2VBC7_9HYPH</name>
<dbReference type="InterPro" id="IPR002821">
    <property type="entry name" value="Hydantoinase_A"/>
</dbReference>
<gene>
    <name evidence="4" type="ORF">F0L46_19470</name>
</gene>
<dbReference type="OrthoDB" id="9759608at2"/>
<evidence type="ECO:0000259" key="1">
    <source>
        <dbReference type="Pfam" id="PF01968"/>
    </source>
</evidence>
<comment type="caution">
    <text evidence="4">The sequence shown here is derived from an EMBL/GenBank/DDBJ whole genome shotgun (WGS) entry which is preliminary data.</text>
</comment>
<dbReference type="InterPro" id="IPR045079">
    <property type="entry name" value="Oxoprolinase-like"/>
</dbReference>
<feature type="domain" description="Hydantoinase A/oxoprolinase" evidence="1">
    <location>
        <begin position="210"/>
        <end position="498"/>
    </location>
</feature>
<dbReference type="Pfam" id="PF01968">
    <property type="entry name" value="Hydantoinase_A"/>
    <property type="match status" value="1"/>
</dbReference>